<reference evidence="2 3" key="1">
    <citation type="journal article" date="2017" name="Mol. Biol. Evol.">
        <title>The 4-celled Tetrabaena socialis nuclear genome reveals the essential components for genetic control of cell number at the origin of multicellularity in the volvocine lineage.</title>
        <authorList>
            <person name="Featherston J."/>
            <person name="Arakaki Y."/>
            <person name="Hanschen E.R."/>
            <person name="Ferris P.J."/>
            <person name="Michod R.E."/>
            <person name="Olson B.J.S.C."/>
            <person name="Nozaki H."/>
            <person name="Durand P.M."/>
        </authorList>
    </citation>
    <scope>NUCLEOTIDE SEQUENCE [LARGE SCALE GENOMIC DNA]</scope>
    <source>
        <strain evidence="2 3">NIES-571</strain>
    </source>
</reference>
<feature type="region of interest" description="Disordered" evidence="1">
    <location>
        <begin position="51"/>
        <end position="109"/>
    </location>
</feature>
<dbReference type="Proteomes" id="UP000236333">
    <property type="component" value="Unassembled WGS sequence"/>
</dbReference>
<comment type="caution">
    <text evidence="2">The sequence shown here is derived from an EMBL/GenBank/DDBJ whole genome shotgun (WGS) entry which is preliminary data.</text>
</comment>
<gene>
    <name evidence="2" type="ORF">TSOC_001271</name>
</gene>
<keyword evidence="3" id="KW-1185">Reference proteome</keyword>
<dbReference type="EMBL" id="PGGS01000020">
    <property type="protein sequence ID" value="PNH11846.1"/>
    <property type="molecule type" value="Genomic_DNA"/>
</dbReference>
<feature type="region of interest" description="Disordered" evidence="1">
    <location>
        <begin position="1"/>
        <end position="31"/>
    </location>
</feature>
<name>A0A2J8AH82_9CHLO</name>
<evidence type="ECO:0000313" key="3">
    <source>
        <dbReference type="Proteomes" id="UP000236333"/>
    </source>
</evidence>
<proteinExistence type="predicted"/>
<dbReference type="AlphaFoldDB" id="A0A2J8AH82"/>
<evidence type="ECO:0000313" key="2">
    <source>
        <dbReference type="EMBL" id="PNH11846.1"/>
    </source>
</evidence>
<sequence>MSSSLGPNVRHHTDRRGVAGAGGAHTWTASVGGNGLSRVALAIWPCTCGPGPSRSPAALPSPLGGLRLPHTPATTAYRPAAARSGNGPLGPSLAPAHSAASAGAPTPPP</sequence>
<organism evidence="2 3">
    <name type="scientific">Tetrabaena socialis</name>
    <dbReference type="NCBI Taxonomy" id="47790"/>
    <lineage>
        <taxon>Eukaryota</taxon>
        <taxon>Viridiplantae</taxon>
        <taxon>Chlorophyta</taxon>
        <taxon>core chlorophytes</taxon>
        <taxon>Chlorophyceae</taxon>
        <taxon>CS clade</taxon>
        <taxon>Chlamydomonadales</taxon>
        <taxon>Tetrabaenaceae</taxon>
        <taxon>Tetrabaena</taxon>
    </lineage>
</organism>
<evidence type="ECO:0000256" key="1">
    <source>
        <dbReference type="SAM" id="MobiDB-lite"/>
    </source>
</evidence>
<feature type="compositionally biased region" description="Low complexity" evidence="1">
    <location>
        <begin position="51"/>
        <end position="64"/>
    </location>
</feature>
<protein>
    <submittedName>
        <fullName evidence="2">Uncharacterized protein</fullName>
    </submittedName>
</protein>
<feature type="compositionally biased region" description="Low complexity" evidence="1">
    <location>
        <begin position="71"/>
        <end position="109"/>
    </location>
</feature>
<accession>A0A2J8AH82</accession>